<comment type="cofactor">
    <cofactor evidence="1">
        <name>Mg(2+)</name>
        <dbReference type="ChEBI" id="CHEBI:18420"/>
    </cofactor>
</comment>
<evidence type="ECO:0000256" key="1">
    <source>
        <dbReference type="ARBA" id="ARBA00001946"/>
    </source>
</evidence>
<dbReference type="GO" id="GO:0005737">
    <property type="term" value="C:cytoplasm"/>
    <property type="evidence" value="ECO:0007669"/>
    <property type="project" value="InterPro"/>
</dbReference>
<accession>A0A7J6M648</accession>
<dbReference type="PROSITE" id="PS50848">
    <property type="entry name" value="START"/>
    <property type="match status" value="1"/>
</dbReference>
<comment type="similarity">
    <text evidence="2">Belongs to the PPase family.</text>
</comment>
<dbReference type="CDD" id="cd00177">
    <property type="entry name" value="START"/>
    <property type="match status" value="1"/>
</dbReference>
<evidence type="ECO:0000256" key="5">
    <source>
        <dbReference type="ARBA" id="ARBA00022801"/>
    </source>
</evidence>
<comment type="caution">
    <text evidence="9">The sequence shown here is derived from an EMBL/GenBank/DDBJ whole genome shotgun (WGS) entry which is preliminary data.</text>
</comment>
<dbReference type="InterPro" id="IPR008162">
    <property type="entry name" value="Pyrophosphatase"/>
</dbReference>
<evidence type="ECO:0000256" key="3">
    <source>
        <dbReference type="ARBA" id="ARBA00012146"/>
    </source>
</evidence>
<feature type="domain" description="START" evidence="8">
    <location>
        <begin position="171"/>
        <end position="310"/>
    </location>
</feature>
<dbReference type="PANTHER" id="PTHR10286">
    <property type="entry name" value="INORGANIC PYROPHOSPHATASE"/>
    <property type="match status" value="1"/>
</dbReference>
<keyword evidence="6" id="KW-0460">Magnesium</keyword>
<dbReference type="GO" id="GO:0004427">
    <property type="term" value="F:inorganic diphosphate phosphatase activity"/>
    <property type="evidence" value="ECO:0007669"/>
    <property type="project" value="UniProtKB-EC"/>
</dbReference>
<dbReference type="Gene3D" id="3.90.80.10">
    <property type="entry name" value="Inorganic pyrophosphatase"/>
    <property type="match status" value="1"/>
</dbReference>
<feature type="compositionally biased region" description="Basic and acidic residues" evidence="7">
    <location>
        <begin position="40"/>
        <end position="50"/>
    </location>
</feature>
<reference evidence="9 10" key="1">
    <citation type="submission" date="2020-04" db="EMBL/GenBank/DDBJ databases">
        <title>Perkinsus olseni comparative genomics.</title>
        <authorList>
            <person name="Bogema D.R."/>
        </authorList>
    </citation>
    <scope>NUCLEOTIDE SEQUENCE [LARGE SCALE GENOMIC DNA]</scope>
    <source>
        <strain evidence="9">ATCC PRA-179</strain>
    </source>
</reference>
<keyword evidence="5" id="KW-0378">Hydrolase</keyword>
<evidence type="ECO:0000256" key="4">
    <source>
        <dbReference type="ARBA" id="ARBA00022723"/>
    </source>
</evidence>
<dbReference type="Gene3D" id="3.30.530.20">
    <property type="match status" value="1"/>
</dbReference>
<dbReference type="PROSITE" id="PS00387">
    <property type="entry name" value="PPASE"/>
    <property type="match status" value="1"/>
</dbReference>
<name>A0A7J6M648_PEROL</name>
<gene>
    <name evidence="9" type="ORF">FOZ61_009592</name>
</gene>
<organism evidence="9 10">
    <name type="scientific">Perkinsus olseni</name>
    <name type="common">Perkinsus atlanticus</name>
    <dbReference type="NCBI Taxonomy" id="32597"/>
    <lineage>
        <taxon>Eukaryota</taxon>
        <taxon>Sar</taxon>
        <taxon>Alveolata</taxon>
        <taxon>Perkinsozoa</taxon>
        <taxon>Perkinsea</taxon>
        <taxon>Perkinsida</taxon>
        <taxon>Perkinsidae</taxon>
        <taxon>Perkinsus</taxon>
    </lineage>
</organism>
<protein>
    <recommendedName>
        <fullName evidence="3">inorganic diphosphatase</fullName>
        <ecNumber evidence="3">3.6.1.1</ecNumber>
    </recommendedName>
</protein>
<dbReference type="Pfam" id="PF01852">
    <property type="entry name" value="START"/>
    <property type="match status" value="1"/>
</dbReference>
<dbReference type="SUPFAM" id="SSF55961">
    <property type="entry name" value="Bet v1-like"/>
    <property type="match status" value="1"/>
</dbReference>
<evidence type="ECO:0000313" key="9">
    <source>
        <dbReference type="EMBL" id="KAF4666551.1"/>
    </source>
</evidence>
<dbReference type="Proteomes" id="UP000570595">
    <property type="component" value="Unassembled WGS sequence"/>
</dbReference>
<dbReference type="Pfam" id="PF00719">
    <property type="entry name" value="Pyrophosphatase"/>
    <property type="match status" value="1"/>
</dbReference>
<dbReference type="SUPFAM" id="SSF50324">
    <property type="entry name" value="Inorganic pyrophosphatase"/>
    <property type="match status" value="1"/>
</dbReference>
<dbReference type="InterPro" id="IPR036649">
    <property type="entry name" value="Pyrophosphatase_sf"/>
</dbReference>
<dbReference type="OrthoDB" id="5403181at2759"/>
<evidence type="ECO:0000256" key="7">
    <source>
        <dbReference type="SAM" id="MobiDB-lite"/>
    </source>
</evidence>
<feature type="region of interest" description="Disordered" evidence="7">
    <location>
        <begin position="40"/>
        <end position="67"/>
    </location>
</feature>
<dbReference type="GO" id="GO:0006796">
    <property type="term" value="P:phosphate-containing compound metabolic process"/>
    <property type="evidence" value="ECO:0007669"/>
    <property type="project" value="InterPro"/>
</dbReference>
<evidence type="ECO:0000313" key="10">
    <source>
        <dbReference type="Proteomes" id="UP000570595"/>
    </source>
</evidence>
<dbReference type="GO" id="GO:0008289">
    <property type="term" value="F:lipid binding"/>
    <property type="evidence" value="ECO:0007669"/>
    <property type="project" value="InterPro"/>
</dbReference>
<dbReference type="GO" id="GO:0000287">
    <property type="term" value="F:magnesium ion binding"/>
    <property type="evidence" value="ECO:0007669"/>
    <property type="project" value="InterPro"/>
</dbReference>
<evidence type="ECO:0000259" key="8">
    <source>
        <dbReference type="PROSITE" id="PS50848"/>
    </source>
</evidence>
<sequence length="511" mass="56360">MGCSLSTETKRVVLDPKKLKRTPSGNHFIFEIPVSELEMPGEKSHPRHEAPAAAAENVGTTEDTESRLAHVQSWTSDDFLDAISADSQLQLENGEVVTPTAAKPVAPALPPETQKFLDAALDAQRTILHYLSPEGEAEFNPNGKSGPVTLMVKPQTDDAFQVVMGYRSFGVDEVDLQQLLDALMDPEARSKFDSQTADGKMLKKGLIDEPERRLDLHYNAFKGMMNVGGRDAAFAILRQKINDNLWVISSKSVDVPEYPENGVLPGYVRTDVKFAGYAMSINPETKELTVTMYNQVDVKGNIPTWIVNKAQIPLRGSEGKFMFVTEIPRGLPARYELEPDTSDIANDPRGTAALKKLGTGPCFNYGFLPQTWSDPVDWHDKITGLKGDGDPLDLIEISGKHLKPGEVAQVQVLGAVCLIDEGAADWKLIGTACCKKLTDEEVAQEMMKVKAWMDGYKALFAKEPTQWYLDGMIFDRTVALDLIDQQNKVWLEKKGATASKATSKNFKVVTK</sequence>
<dbReference type="EMBL" id="JABAHT010000071">
    <property type="protein sequence ID" value="KAF4666551.1"/>
    <property type="molecule type" value="Genomic_DNA"/>
</dbReference>
<dbReference type="AlphaFoldDB" id="A0A7J6M648"/>
<dbReference type="InterPro" id="IPR023393">
    <property type="entry name" value="START-like_dom_sf"/>
</dbReference>
<dbReference type="InterPro" id="IPR002913">
    <property type="entry name" value="START_lipid-bd_dom"/>
</dbReference>
<dbReference type="EC" id="3.6.1.1" evidence="3"/>
<keyword evidence="4" id="KW-0479">Metal-binding</keyword>
<proteinExistence type="inferred from homology"/>
<evidence type="ECO:0000256" key="6">
    <source>
        <dbReference type="ARBA" id="ARBA00022842"/>
    </source>
</evidence>
<evidence type="ECO:0000256" key="2">
    <source>
        <dbReference type="ARBA" id="ARBA00006220"/>
    </source>
</evidence>